<proteinExistence type="predicted"/>
<evidence type="ECO:0000313" key="2">
    <source>
        <dbReference type="Proteomes" id="UP000676428"/>
    </source>
</evidence>
<keyword evidence="2" id="KW-1185">Reference proteome</keyword>
<name>A0ABX8DFL4_9GAMM</name>
<dbReference type="RefSeq" id="WP_213682041.1">
    <property type="nucleotide sequence ID" value="NZ_CP074572.1"/>
</dbReference>
<evidence type="ECO:0000313" key="1">
    <source>
        <dbReference type="EMBL" id="QVK23413.1"/>
    </source>
</evidence>
<protein>
    <recommendedName>
        <fullName evidence="3">DUF4375 domain-containing protein</fullName>
    </recommendedName>
</protein>
<accession>A0ABX8DFL4</accession>
<gene>
    <name evidence="1" type="ORF">KHX94_01030</name>
</gene>
<dbReference type="EMBL" id="CP074572">
    <property type="protein sequence ID" value="QVK23413.1"/>
    <property type="molecule type" value="Genomic_DNA"/>
</dbReference>
<reference evidence="1 2" key="1">
    <citation type="journal article" date="2012" name="Int. J. Syst. Evol. Microbiol.">
        <title>Shewanella dokdonensis sp. nov., isolated from seawater.</title>
        <authorList>
            <person name="Sung H.R."/>
            <person name="Yoon J.H."/>
            <person name="Ghim S.Y."/>
        </authorList>
    </citation>
    <scope>NUCLEOTIDE SEQUENCE [LARGE SCALE GENOMIC DNA]</scope>
    <source>
        <strain evidence="1 2">DSM 23626</strain>
    </source>
</reference>
<sequence>MQDLVKYIRLFSQHGKLVTLPQVAAVIGQEEEPEDEDVVGQYIELVLAPEFTDICMRQSADEHYFFSRKHIVESYANRWLAIRRGEVLPTLVQQIRDASCRHNAVVEESILQYKPYELDSEGQNALREQLAADPECCDVAYAINEKGEGYYYSTRGLNAGYAKVLANYDPNEWSC</sequence>
<evidence type="ECO:0008006" key="3">
    <source>
        <dbReference type="Google" id="ProtNLM"/>
    </source>
</evidence>
<dbReference type="Proteomes" id="UP000676428">
    <property type="component" value="Chromosome"/>
</dbReference>
<organism evidence="1 2">
    <name type="scientific">Shewanella dokdonensis</name>
    <dbReference type="NCBI Taxonomy" id="712036"/>
    <lineage>
        <taxon>Bacteria</taxon>
        <taxon>Pseudomonadati</taxon>
        <taxon>Pseudomonadota</taxon>
        <taxon>Gammaproteobacteria</taxon>
        <taxon>Alteromonadales</taxon>
        <taxon>Shewanellaceae</taxon>
        <taxon>Shewanella</taxon>
    </lineage>
</organism>